<keyword evidence="3" id="KW-0645">Protease</keyword>
<keyword evidence="4 8" id="KW-0812">Transmembrane</keyword>
<evidence type="ECO:0000256" key="4">
    <source>
        <dbReference type="ARBA" id="ARBA00022692"/>
    </source>
</evidence>
<protein>
    <submittedName>
        <fullName evidence="9">Accessory gene regulator B</fullName>
    </submittedName>
</protein>
<sequence>MDKMIAQLIHSGSIREDDKDLYAYGLQQGLFIILNVLTTAAIGLISGMFWQSILFMAAYLPLRSFAGGYHAKTQLLCYLYSIMLTSAVLWAIKLIPWTNFICLGLALLAGAVIFILGPVEDSNKPLDQIEIATYKRRTRAILQFEMSIIVLMLGVGQNDFLPTMSVSLFALSVMLVLGKVKKHNQERDFV</sequence>
<dbReference type="GO" id="GO:0006508">
    <property type="term" value="P:proteolysis"/>
    <property type="evidence" value="ECO:0007669"/>
    <property type="project" value="UniProtKB-KW"/>
</dbReference>
<dbReference type="GO" id="GO:0009372">
    <property type="term" value="P:quorum sensing"/>
    <property type="evidence" value="ECO:0007669"/>
    <property type="project" value="UniProtKB-KW"/>
</dbReference>
<dbReference type="GO" id="GO:0008233">
    <property type="term" value="F:peptidase activity"/>
    <property type="evidence" value="ECO:0007669"/>
    <property type="project" value="UniProtKB-KW"/>
</dbReference>
<feature type="transmembrane region" description="Helical" evidence="8">
    <location>
        <begin position="163"/>
        <end position="180"/>
    </location>
</feature>
<evidence type="ECO:0000256" key="8">
    <source>
        <dbReference type="SAM" id="Phobius"/>
    </source>
</evidence>
<dbReference type="InterPro" id="IPR006741">
    <property type="entry name" value="AgrB"/>
</dbReference>
<feature type="transmembrane region" description="Helical" evidence="8">
    <location>
        <begin position="98"/>
        <end position="119"/>
    </location>
</feature>
<dbReference type="AlphaFoldDB" id="A0A7W3SQF7"/>
<evidence type="ECO:0000256" key="1">
    <source>
        <dbReference type="ARBA" id="ARBA00022475"/>
    </source>
</evidence>
<evidence type="ECO:0000256" key="3">
    <source>
        <dbReference type="ARBA" id="ARBA00022670"/>
    </source>
</evidence>
<dbReference type="Pfam" id="PF04647">
    <property type="entry name" value="AgrB"/>
    <property type="match status" value="1"/>
</dbReference>
<evidence type="ECO:0000256" key="2">
    <source>
        <dbReference type="ARBA" id="ARBA00022654"/>
    </source>
</evidence>
<proteinExistence type="predicted"/>
<dbReference type="GO" id="GO:0016020">
    <property type="term" value="C:membrane"/>
    <property type="evidence" value="ECO:0007669"/>
    <property type="project" value="InterPro"/>
</dbReference>
<accession>A0A7W3SQF7</accession>
<dbReference type="SMART" id="SM00793">
    <property type="entry name" value="AgrB"/>
    <property type="match status" value="1"/>
</dbReference>
<feature type="transmembrane region" description="Helical" evidence="8">
    <location>
        <begin position="140"/>
        <end position="157"/>
    </location>
</feature>
<evidence type="ECO:0000256" key="7">
    <source>
        <dbReference type="ARBA" id="ARBA00023136"/>
    </source>
</evidence>
<evidence type="ECO:0000313" key="9">
    <source>
        <dbReference type="EMBL" id="MBA9084164.1"/>
    </source>
</evidence>
<feature type="transmembrane region" description="Helical" evidence="8">
    <location>
        <begin position="75"/>
        <end position="92"/>
    </location>
</feature>
<keyword evidence="7 8" id="KW-0472">Membrane</keyword>
<keyword evidence="2" id="KW-0673">Quorum sensing</keyword>
<keyword evidence="6 8" id="KW-1133">Transmembrane helix</keyword>
<gene>
    <name evidence="9" type="ORF">FHR92_000618</name>
</gene>
<evidence type="ECO:0000313" key="10">
    <source>
        <dbReference type="Proteomes" id="UP000567067"/>
    </source>
</evidence>
<organism evidence="9 10">
    <name type="scientific">Fontibacillus solani</name>
    <dbReference type="NCBI Taxonomy" id="1572857"/>
    <lineage>
        <taxon>Bacteria</taxon>
        <taxon>Bacillati</taxon>
        <taxon>Bacillota</taxon>
        <taxon>Bacilli</taxon>
        <taxon>Bacillales</taxon>
        <taxon>Paenibacillaceae</taxon>
        <taxon>Fontibacillus</taxon>
    </lineage>
</organism>
<keyword evidence="1" id="KW-1003">Cell membrane</keyword>
<keyword evidence="10" id="KW-1185">Reference proteome</keyword>
<keyword evidence="5" id="KW-0378">Hydrolase</keyword>
<name>A0A7W3SQF7_9BACL</name>
<evidence type="ECO:0000256" key="5">
    <source>
        <dbReference type="ARBA" id="ARBA00022801"/>
    </source>
</evidence>
<dbReference type="Proteomes" id="UP000567067">
    <property type="component" value="Unassembled WGS sequence"/>
</dbReference>
<reference evidence="9 10" key="1">
    <citation type="submission" date="2020-08" db="EMBL/GenBank/DDBJ databases">
        <title>Genomic Encyclopedia of Type Strains, Phase III (KMG-III): the genomes of soil and plant-associated and newly described type strains.</title>
        <authorList>
            <person name="Whitman W."/>
        </authorList>
    </citation>
    <scope>NUCLEOTIDE SEQUENCE [LARGE SCALE GENOMIC DNA]</scope>
    <source>
        <strain evidence="9 10">CECT 8693</strain>
    </source>
</reference>
<evidence type="ECO:0000256" key="6">
    <source>
        <dbReference type="ARBA" id="ARBA00022989"/>
    </source>
</evidence>
<dbReference type="EMBL" id="JACJIP010000002">
    <property type="protein sequence ID" value="MBA9084164.1"/>
    <property type="molecule type" value="Genomic_DNA"/>
</dbReference>
<comment type="caution">
    <text evidence="9">The sequence shown here is derived from an EMBL/GenBank/DDBJ whole genome shotgun (WGS) entry which is preliminary data.</text>
</comment>